<dbReference type="Gene3D" id="3.40.50.1000">
    <property type="entry name" value="HAD superfamily/HAD-like"/>
    <property type="match status" value="1"/>
</dbReference>
<gene>
    <name evidence="1" type="primary">gph_2</name>
    <name evidence="1" type="ORF">Pla111_28480</name>
</gene>
<organism evidence="1 2">
    <name type="scientific">Botrimarina hoheduenensis</name>
    <dbReference type="NCBI Taxonomy" id="2528000"/>
    <lineage>
        <taxon>Bacteria</taxon>
        <taxon>Pseudomonadati</taxon>
        <taxon>Planctomycetota</taxon>
        <taxon>Planctomycetia</taxon>
        <taxon>Pirellulales</taxon>
        <taxon>Lacipirellulaceae</taxon>
        <taxon>Botrimarina</taxon>
    </lineage>
</organism>
<name>A0A5C5VX77_9BACT</name>
<keyword evidence="1" id="KW-0378">Hydrolase</keyword>
<evidence type="ECO:0000313" key="2">
    <source>
        <dbReference type="Proteomes" id="UP000318995"/>
    </source>
</evidence>
<dbReference type="OrthoDB" id="9781769at2"/>
<accession>A0A5C5VX77</accession>
<comment type="caution">
    <text evidence="1">The sequence shown here is derived from an EMBL/GenBank/DDBJ whole genome shotgun (WGS) entry which is preliminary data.</text>
</comment>
<protein>
    <submittedName>
        <fullName evidence="1">Phosphoglycolate phosphatase</fullName>
        <ecNumber evidence="1">3.1.3.18</ecNumber>
    </submittedName>
</protein>
<evidence type="ECO:0000313" key="1">
    <source>
        <dbReference type="EMBL" id="TWT42543.1"/>
    </source>
</evidence>
<dbReference type="Proteomes" id="UP000318995">
    <property type="component" value="Unassembled WGS sequence"/>
</dbReference>
<dbReference type="Gene3D" id="1.10.150.240">
    <property type="entry name" value="Putative phosphatase, domain 2"/>
    <property type="match status" value="1"/>
</dbReference>
<dbReference type="SUPFAM" id="SSF56784">
    <property type="entry name" value="HAD-like"/>
    <property type="match status" value="1"/>
</dbReference>
<dbReference type="EC" id="3.1.3.18" evidence="1"/>
<dbReference type="SFLD" id="SFLDG01129">
    <property type="entry name" value="C1.5:_HAD__Beta-PGM__Phosphata"/>
    <property type="match status" value="1"/>
</dbReference>
<dbReference type="InterPro" id="IPR023198">
    <property type="entry name" value="PGP-like_dom2"/>
</dbReference>
<keyword evidence="2" id="KW-1185">Reference proteome</keyword>
<dbReference type="InterPro" id="IPR036412">
    <property type="entry name" value="HAD-like_sf"/>
</dbReference>
<dbReference type="InterPro" id="IPR023214">
    <property type="entry name" value="HAD_sf"/>
</dbReference>
<proteinExistence type="predicted"/>
<dbReference type="AlphaFoldDB" id="A0A5C5VX77"/>
<sequence>MRTCLFDIDGTLLLTGGAGMYAFADAFQAEFAVAKLSREVPFAGRSDRGIAAALFEAHGIPNTDENWRRFYAAYVARLDDHLHRCGGEVLPGVITLIERLEAQGNVHLGLLTGNVAAAAKLKLTHYGLWDRFAFGGFGDEHPDRNDIAATALDRAREHHGPSTGQERVVVIGDTPNDVRCARAIGAYAVAVPTGHTDVMELAAANPDVLVENLTDHAAILEYLAA</sequence>
<dbReference type="GO" id="GO:0008967">
    <property type="term" value="F:phosphoglycolate phosphatase activity"/>
    <property type="evidence" value="ECO:0007669"/>
    <property type="project" value="UniProtKB-EC"/>
</dbReference>
<dbReference type="PANTHER" id="PTHR43885:SF1">
    <property type="entry name" value="SUPERFAMILY HYDROLASE, PUTATIVE (AFU_ORTHOLOGUE AFUA_4G13290)-RELATED"/>
    <property type="match status" value="1"/>
</dbReference>
<dbReference type="RefSeq" id="WP_146575061.1">
    <property type="nucleotide sequence ID" value="NZ_SJPH01000007.1"/>
</dbReference>
<dbReference type="PANTHER" id="PTHR43885">
    <property type="entry name" value="HALOACID DEHALOGENASE-LIKE HYDROLASE"/>
    <property type="match status" value="1"/>
</dbReference>
<dbReference type="Pfam" id="PF12710">
    <property type="entry name" value="HAD"/>
    <property type="match status" value="1"/>
</dbReference>
<dbReference type="EMBL" id="SJPH01000007">
    <property type="protein sequence ID" value="TWT42543.1"/>
    <property type="molecule type" value="Genomic_DNA"/>
</dbReference>
<reference evidence="1 2" key="1">
    <citation type="submission" date="2019-02" db="EMBL/GenBank/DDBJ databases">
        <title>Deep-cultivation of Planctomycetes and their phenomic and genomic characterization uncovers novel biology.</title>
        <authorList>
            <person name="Wiegand S."/>
            <person name="Jogler M."/>
            <person name="Boedeker C."/>
            <person name="Pinto D."/>
            <person name="Vollmers J."/>
            <person name="Rivas-Marin E."/>
            <person name="Kohn T."/>
            <person name="Peeters S.H."/>
            <person name="Heuer A."/>
            <person name="Rast P."/>
            <person name="Oberbeckmann S."/>
            <person name="Bunk B."/>
            <person name="Jeske O."/>
            <person name="Meyerdierks A."/>
            <person name="Storesund J.E."/>
            <person name="Kallscheuer N."/>
            <person name="Luecker S."/>
            <person name="Lage O.M."/>
            <person name="Pohl T."/>
            <person name="Merkel B.J."/>
            <person name="Hornburger P."/>
            <person name="Mueller R.-W."/>
            <person name="Bruemmer F."/>
            <person name="Labrenz M."/>
            <person name="Spormann A.M."/>
            <person name="Op Den Camp H."/>
            <person name="Overmann J."/>
            <person name="Amann R."/>
            <person name="Jetten M.S.M."/>
            <person name="Mascher T."/>
            <person name="Medema M.H."/>
            <person name="Devos D.P."/>
            <person name="Kaster A.-K."/>
            <person name="Ovreas L."/>
            <person name="Rohde M."/>
            <person name="Galperin M.Y."/>
            <person name="Jogler C."/>
        </authorList>
    </citation>
    <scope>NUCLEOTIDE SEQUENCE [LARGE SCALE GENOMIC DNA]</scope>
    <source>
        <strain evidence="1 2">Pla111</strain>
    </source>
</reference>
<dbReference type="SFLD" id="SFLDS00003">
    <property type="entry name" value="Haloacid_Dehalogenase"/>
    <property type="match status" value="1"/>
</dbReference>